<dbReference type="EMBL" id="JASNQZ010000001">
    <property type="protein sequence ID" value="KAL0961270.1"/>
    <property type="molecule type" value="Genomic_DNA"/>
</dbReference>
<keyword evidence="4 6" id="KW-1133">Transmembrane helix</keyword>
<proteinExistence type="predicted"/>
<evidence type="ECO:0000256" key="4">
    <source>
        <dbReference type="ARBA" id="ARBA00022989"/>
    </source>
</evidence>
<sequence length="487" mass="54032">MATAPRSDTSTLVDDNDQSSFQSEKFTSISTSILRDDDEFRALERKILRKVDFRLTPLFSAICAISLVDRGNLAYAGIMGLNDALGLTTGNRYNIVSMIFFIPYILMQLPLNVLFPRIGARKFITFVVISWGAVELGMGFVKHWGELALLRVLLGALECGFFPAAIFIMTTWYKRLEVQQRLSAFYLGTQILAAMSQFLSYAVVRLGGQAGLDSWQWIFLIYGLITIALGFLNWVVVPDFPTANRFLTEKETNIILARVEDDRGDAIPDEITLRKVLNHATDWTIWAYGLMFLAASMLTNFVAYFGPMIIRDMGWSSATAILLTTPPNFFAAAVCALSGYFSDRTGHRAGFIVIQALVMILGMCLTGFTSGNAPRYLGLYFMQAGSVSACPSILAYSSNNIRTHSKRAVSSAVILAQAGFGGVIATTIFRIKDAPRYWPGVWTTLGLQIMLIGLVGMTSMTYMKRNRDRRAGRVSELEGSSTFYHTL</sequence>
<reference evidence="9" key="1">
    <citation type="submission" date="2024-06" db="EMBL/GenBank/DDBJ databases">
        <title>Multi-omics analyses provide insights into the biosynthesis of the anticancer antibiotic pleurotin in Hohenbuehelia grisea.</title>
        <authorList>
            <person name="Weaver J.A."/>
            <person name="Alberti F."/>
        </authorList>
    </citation>
    <scope>NUCLEOTIDE SEQUENCE [LARGE SCALE GENOMIC DNA]</scope>
    <source>
        <strain evidence="9">T-177</strain>
    </source>
</reference>
<dbReference type="Gene3D" id="1.20.1250.20">
    <property type="entry name" value="MFS general substrate transporter like domains"/>
    <property type="match status" value="2"/>
</dbReference>
<evidence type="ECO:0000259" key="7">
    <source>
        <dbReference type="PROSITE" id="PS50850"/>
    </source>
</evidence>
<organism evidence="8 9">
    <name type="scientific">Hohenbuehelia grisea</name>
    <dbReference type="NCBI Taxonomy" id="104357"/>
    <lineage>
        <taxon>Eukaryota</taxon>
        <taxon>Fungi</taxon>
        <taxon>Dikarya</taxon>
        <taxon>Basidiomycota</taxon>
        <taxon>Agaricomycotina</taxon>
        <taxon>Agaricomycetes</taxon>
        <taxon>Agaricomycetidae</taxon>
        <taxon>Agaricales</taxon>
        <taxon>Pleurotineae</taxon>
        <taxon>Pleurotaceae</taxon>
        <taxon>Hohenbuehelia</taxon>
    </lineage>
</organism>
<feature type="transmembrane region" description="Helical" evidence="6">
    <location>
        <begin position="184"/>
        <end position="203"/>
    </location>
</feature>
<feature type="domain" description="Major facilitator superfamily (MFS) profile" evidence="7">
    <location>
        <begin position="55"/>
        <end position="468"/>
    </location>
</feature>
<feature type="transmembrane region" description="Helical" evidence="6">
    <location>
        <begin position="408"/>
        <end position="429"/>
    </location>
</feature>
<dbReference type="PROSITE" id="PS50850">
    <property type="entry name" value="MFS"/>
    <property type="match status" value="1"/>
</dbReference>
<dbReference type="Pfam" id="PF07690">
    <property type="entry name" value="MFS_1"/>
    <property type="match status" value="1"/>
</dbReference>
<feature type="transmembrane region" description="Helical" evidence="6">
    <location>
        <begin position="376"/>
        <end position="396"/>
    </location>
</feature>
<evidence type="ECO:0000256" key="2">
    <source>
        <dbReference type="ARBA" id="ARBA00022448"/>
    </source>
</evidence>
<dbReference type="PANTHER" id="PTHR43791">
    <property type="entry name" value="PERMEASE-RELATED"/>
    <property type="match status" value="1"/>
</dbReference>
<keyword evidence="2" id="KW-0813">Transport</keyword>
<keyword evidence="5 6" id="KW-0472">Membrane</keyword>
<feature type="transmembrane region" description="Helical" evidence="6">
    <location>
        <begin position="147"/>
        <end position="172"/>
    </location>
</feature>
<evidence type="ECO:0000256" key="1">
    <source>
        <dbReference type="ARBA" id="ARBA00004141"/>
    </source>
</evidence>
<comment type="caution">
    <text evidence="8">The sequence shown here is derived from an EMBL/GenBank/DDBJ whole genome shotgun (WGS) entry which is preliminary data.</text>
</comment>
<keyword evidence="9" id="KW-1185">Reference proteome</keyword>
<dbReference type="Proteomes" id="UP001556367">
    <property type="component" value="Unassembled WGS sequence"/>
</dbReference>
<feature type="transmembrane region" description="Helical" evidence="6">
    <location>
        <begin position="215"/>
        <end position="237"/>
    </location>
</feature>
<evidence type="ECO:0000256" key="5">
    <source>
        <dbReference type="ARBA" id="ARBA00023136"/>
    </source>
</evidence>
<keyword evidence="3 6" id="KW-0812">Transmembrane</keyword>
<feature type="transmembrane region" description="Helical" evidence="6">
    <location>
        <begin position="317"/>
        <end position="337"/>
    </location>
</feature>
<name>A0ABR3K1Q5_9AGAR</name>
<dbReference type="InterPro" id="IPR011701">
    <property type="entry name" value="MFS"/>
</dbReference>
<dbReference type="SUPFAM" id="SSF103473">
    <property type="entry name" value="MFS general substrate transporter"/>
    <property type="match status" value="1"/>
</dbReference>
<gene>
    <name evidence="8" type="ORF">HGRIS_006233</name>
</gene>
<feature type="transmembrane region" description="Helical" evidence="6">
    <location>
        <begin position="93"/>
        <end position="111"/>
    </location>
</feature>
<feature type="transmembrane region" description="Helical" evidence="6">
    <location>
        <begin position="283"/>
        <end position="305"/>
    </location>
</feature>
<accession>A0ABR3K1Q5</accession>
<feature type="transmembrane region" description="Helical" evidence="6">
    <location>
        <begin position="441"/>
        <end position="463"/>
    </location>
</feature>
<evidence type="ECO:0000313" key="8">
    <source>
        <dbReference type="EMBL" id="KAL0961270.1"/>
    </source>
</evidence>
<protein>
    <recommendedName>
        <fullName evidence="7">Major facilitator superfamily (MFS) profile domain-containing protein</fullName>
    </recommendedName>
</protein>
<comment type="subcellular location">
    <subcellularLocation>
        <location evidence="1">Membrane</location>
        <topology evidence="1">Multi-pass membrane protein</topology>
    </subcellularLocation>
</comment>
<dbReference type="InterPro" id="IPR036259">
    <property type="entry name" value="MFS_trans_sf"/>
</dbReference>
<evidence type="ECO:0000313" key="9">
    <source>
        <dbReference type="Proteomes" id="UP001556367"/>
    </source>
</evidence>
<evidence type="ECO:0000256" key="3">
    <source>
        <dbReference type="ARBA" id="ARBA00022692"/>
    </source>
</evidence>
<dbReference type="PANTHER" id="PTHR43791:SF3">
    <property type="entry name" value="MAJOR FACILITATOR SUPERFAMILY (MFS) PROFILE DOMAIN-CONTAINING PROTEIN"/>
    <property type="match status" value="1"/>
</dbReference>
<feature type="transmembrane region" description="Helical" evidence="6">
    <location>
        <begin position="349"/>
        <end position="370"/>
    </location>
</feature>
<feature type="transmembrane region" description="Helical" evidence="6">
    <location>
        <begin position="55"/>
        <end position="73"/>
    </location>
</feature>
<feature type="transmembrane region" description="Helical" evidence="6">
    <location>
        <begin position="123"/>
        <end position="141"/>
    </location>
</feature>
<evidence type="ECO:0000256" key="6">
    <source>
        <dbReference type="SAM" id="Phobius"/>
    </source>
</evidence>
<dbReference type="InterPro" id="IPR020846">
    <property type="entry name" value="MFS_dom"/>
</dbReference>